<dbReference type="RefSeq" id="WP_065960421.1">
    <property type="nucleotide sequence ID" value="NZ_ASQP01000529.1"/>
</dbReference>
<name>A0A1R1S5M3_9ACTN</name>
<dbReference type="Proteomes" id="UP000186168">
    <property type="component" value="Unassembled WGS sequence"/>
</dbReference>
<evidence type="ECO:0000313" key="2">
    <source>
        <dbReference type="EMBL" id="OMI33558.1"/>
    </source>
</evidence>
<dbReference type="GeneID" id="96742889"/>
<dbReference type="EMBL" id="ASQP01000529">
    <property type="protein sequence ID" value="OMI33558.1"/>
    <property type="molecule type" value="Genomic_DNA"/>
</dbReference>
<evidence type="ECO:0000313" key="3">
    <source>
        <dbReference type="Proteomes" id="UP000186168"/>
    </source>
</evidence>
<proteinExistence type="predicted"/>
<sequence length="69" mass="7625">MDIPDRLSSLRQIADAEYAKLAGLIGDEHEAQWKRWRDAAIESQAAVTEHAKEAGKRPLSPPPATCPCR</sequence>
<feature type="region of interest" description="Disordered" evidence="1">
    <location>
        <begin position="48"/>
        <end position="69"/>
    </location>
</feature>
<evidence type="ECO:0000256" key="1">
    <source>
        <dbReference type="SAM" id="MobiDB-lite"/>
    </source>
</evidence>
<dbReference type="AlphaFoldDB" id="A0A1R1S5M3"/>
<keyword evidence="3" id="KW-1185">Reference proteome</keyword>
<accession>A0A1R1S5M3</accession>
<reference evidence="2 3" key="1">
    <citation type="submission" date="2013-05" db="EMBL/GenBank/DDBJ databases">
        <title>Genome sequence of Streptomyces sparsogenes DSM 40356.</title>
        <authorList>
            <person name="Coyne S."/>
            <person name="Seebeck F.P."/>
        </authorList>
    </citation>
    <scope>NUCLEOTIDE SEQUENCE [LARGE SCALE GENOMIC DNA]</scope>
    <source>
        <strain evidence="2 3">DSM 40356</strain>
    </source>
</reference>
<protein>
    <submittedName>
        <fullName evidence="2">Uncharacterized protein</fullName>
    </submittedName>
</protein>
<gene>
    <name evidence="2" type="ORF">SPAR_40787</name>
</gene>
<comment type="caution">
    <text evidence="2">The sequence shown here is derived from an EMBL/GenBank/DDBJ whole genome shotgun (WGS) entry which is preliminary data.</text>
</comment>
<organism evidence="2 3">
    <name type="scientific">Streptomyces sparsogenes DSM 40356</name>
    <dbReference type="NCBI Taxonomy" id="1331668"/>
    <lineage>
        <taxon>Bacteria</taxon>
        <taxon>Bacillati</taxon>
        <taxon>Actinomycetota</taxon>
        <taxon>Actinomycetes</taxon>
        <taxon>Kitasatosporales</taxon>
        <taxon>Streptomycetaceae</taxon>
        <taxon>Streptomyces</taxon>
    </lineage>
</organism>
<feature type="compositionally biased region" description="Pro residues" evidence="1">
    <location>
        <begin position="59"/>
        <end position="69"/>
    </location>
</feature>